<dbReference type="GO" id="GO:0098852">
    <property type="term" value="C:lytic vacuole membrane"/>
    <property type="evidence" value="ECO:0007669"/>
    <property type="project" value="UniProtKB-ARBA"/>
</dbReference>
<dbReference type="GO" id="GO:0015174">
    <property type="term" value="F:basic amino acid transmembrane transporter activity"/>
    <property type="evidence" value="ECO:0007669"/>
    <property type="project" value="UniProtKB-ARBA"/>
</dbReference>
<gene>
    <name evidence="9" type="ORF">D0862_04270</name>
</gene>
<keyword evidence="2 8" id="KW-0812">Transmembrane</keyword>
<feature type="compositionally biased region" description="Basic residues" evidence="7">
    <location>
        <begin position="220"/>
        <end position="235"/>
    </location>
</feature>
<comment type="similarity">
    <text evidence="5">Belongs to the laat-1 family.</text>
</comment>
<dbReference type="Proteomes" id="UP000281468">
    <property type="component" value="Unassembled WGS sequence"/>
</dbReference>
<keyword evidence="4 8" id="KW-0472">Membrane</keyword>
<dbReference type="PANTHER" id="PTHR16201">
    <property type="entry name" value="SEVEN TRANSMEMBRANE PROTEIN 1-RELATED"/>
    <property type="match status" value="1"/>
</dbReference>
<organism evidence="9 10">
    <name type="scientific">Hortaea werneckii</name>
    <name type="common">Black yeast</name>
    <name type="synonym">Cladosporium werneckii</name>
    <dbReference type="NCBI Taxonomy" id="91943"/>
    <lineage>
        <taxon>Eukaryota</taxon>
        <taxon>Fungi</taxon>
        <taxon>Dikarya</taxon>
        <taxon>Ascomycota</taxon>
        <taxon>Pezizomycotina</taxon>
        <taxon>Dothideomycetes</taxon>
        <taxon>Dothideomycetidae</taxon>
        <taxon>Mycosphaerellales</taxon>
        <taxon>Teratosphaeriaceae</taxon>
        <taxon>Hortaea</taxon>
    </lineage>
</organism>
<evidence type="ECO:0000256" key="2">
    <source>
        <dbReference type="ARBA" id="ARBA00022692"/>
    </source>
</evidence>
<keyword evidence="3 8" id="KW-1133">Transmembrane helix</keyword>
<evidence type="ECO:0000256" key="1">
    <source>
        <dbReference type="ARBA" id="ARBA00004141"/>
    </source>
</evidence>
<accession>A0A3M7H2B5</accession>
<name>A0A3M7H2B5_HORWE</name>
<dbReference type="Pfam" id="PF04193">
    <property type="entry name" value="PQ-loop"/>
    <property type="match status" value="2"/>
</dbReference>
<feature type="region of interest" description="Disordered" evidence="7">
    <location>
        <begin position="1"/>
        <end position="45"/>
    </location>
</feature>
<protein>
    <recommendedName>
        <fullName evidence="11">Vacuolar membrane PQ loop repeat protein</fullName>
    </recommendedName>
</protein>
<sequence length="413" mass="45068">MTTERVKSGKIRQYESCPRRQQSQWPKAESPDGGRSRALEFCLPPLPTPPPPPPSSLLHSDTMATSVPLTWNEALSGIFGTISLASWVFLLLPQLWENYAQGHAEGISLTFLFIWALGDVANLVGAVWAGLVPTVIALAVYFTFADCVLIAQCLWYKWRKGEAGHEEEEGRKAQGSSEQTPLLRDGTADGSGHVPGSPKQQRRRRSFMDVTDENLGLPGSRRRSSTASSHRRPAQHNRTASTTDSLTPISEQQQQPSNPTTATRETLKNTLSILAINLAGAAAWYLAYRTGAWKPVPTSSPAQPDDSTPLGASILGYLSAIAYLGARIPQIIKNHRSRSCEGLSLLFFLLSLLGNATYGAGILFHSQEREYVVTNLPWLIGSLGTMVEDVVIFGQFHAFGDGKAQEGEREAVE</sequence>
<feature type="transmembrane region" description="Helical" evidence="8">
    <location>
        <begin position="308"/>
        <end position="325"/>
    </location>
</feature>
<dbReference type="VEuPathDB" id="FungiDB:BTJ68_12406"/>
<evidence type="ECO:0000256" key="5">
    <source>
        <dbReference type="ARBA" id="ARBA00038039"/>
    </source>
</evidence>
<feature type="compositionally biased region" description="Polar residues" evidence="7">
    <location>
        <begin position="236"/>
        <end position="262"/>
    </location>
</feature>
<dbReference type="FunFam" id="1.20.1280.290:FF:000012">
    <property type="entry name" value="Vacuolar membrane PQ loop repeat protein"/>
    <property type="match status" value="1"/>
</dbReference>
<feature type="transmembrane region" description="Helical" evidence="8">
    <location>
        <begin position="74"/>
        <end position="95"/>
    </location>
</feature>
<evidence type="ECO:0000256" key="4">
    <source>
        <dbReference type="ARBA" id="ARBA00023136"/>
    </source>
</evidence>
<comment type="catalytic activity">
    <reaction evidence="6">
        <text>L-histidine(out) + L-arginine(in) = L-histidine(in) + L-arginine(out)</text>
        <dbReference type="Rhea" id="RHEA:71063"/>
        <dbReference type="ChEBI" id="CHEBI:32682"/>
        <dbReference type="ChEBI" id="CHEBI:57595"/>
    </reaction>
</comment>
<evidence type="ECO:0008006" key="11">
    <source>
        <dbReference type="Google" id="ProtNLM"/>
    </source>
</evidence>
<feature type="transmembrane region" description="Helical" evidence="8">
    <location>
        <begin position="271"/>
        <end position="288"/>
    </location>
</feature>
<proteinExistence type="inferred from homology"/>
<dbReference type="AlphaFoldDB" id="A0A3M7H2B5"/>
<reference evidence="9 10" key="1">
    <citation type="journal article" date="2018" name="BMC Genomics">
        <title>Genomic evidence for intraspecific hybridization in a clonal and extremely halotolerant yeast.</title>
        <authorList>
            <person name="Gostincar C."/>
            <person name="Stajich J.E."/>
            <person name="Zupancic J."/>
            <person name="Zalar P."/>
            <person name="Gunde-Cimerman N."/>
        </authorList>
    </citation>
    <scope>NUCLEOTIDE SEQUENCE [LARGE SCALE GENOMIC DNA]</scope>
    <source>
        <strain evidence="9 10">EXF-171</strain>
    </source>
</reference>
<evidence type="ECO:0000256" key="8">
    <source>
        <dbReference type="SAM" id="Phobius"/>
    </source>
</evidence>
<dbReference type="Gene3D" id="1.20.1280.290">
    <property type="match status" value="2"/>
</dbReference>
<feature type="compositionally biased region" description="Basic and acidic residues" evidence="7">
    <location>
        <begin position="29"/>
        <end position="38"/>
    </location>
</feature>
<feature type="transmembrane region" description="Helical" evidence="8">
    <location>
        <begin position="345"/>
        <end position="364"/>
    </location>
</feature>
<evidence type="ECO:0000313" key="9">
    <source>
        <dbReference type="EMBL" id="RMZ07449.1"/>
    </source>
</evidence>
<feature type="region of interest" description="Disordered" evidence="7">
    <location>
        <begin position="165"/>
        <end position="262"/>
    </location>
</feature>
<evidence type="ECO:0000256" key="6">
    <source>
        <dbReference type="ARBA" id="ARBA00050768"/>
    </source>
</evidence>
<dbReference type="GO" id="GO:0034486">
    <property type="term" value="P:vacuolar transmembrane transport"/>
    <property type="evidence" value="ECO:0007669"/>
    <property type="project" value="UniProtKB-ARBA"/>
</dbReference>
<dbReference type="PANTHER" id="PTHR16201:SF44">
    <property type="entry name" value="SEVEN TRANSMEMBRANE PROTEIN 1"/>
    <property type="match status" value="1"/>
</dbReference>
<dbReference type="InterPro" id="IPR006603">
    <property type="entry name" value="PQ-loop_rpt"/>
</dbReference>
<dbReference type="FunFam" id="1.20.1280.290:FF:000009">
    <property type="entry name" value="PQ loop repeat family protein"/>
    <property type="match status" value="1"/>
</dbReference>
<dbReference type="EMBL" id="QWIQ01000101">
    <property type="protein sequence ID" value="RMZ07449.1"/>
    <property type="molecule type" value="Genomic_DNA"/>
</dbReference>
<comment type="subcellular location">
    <subcellularLocation>
        <location evidence="1">Membrane</location>
        <topology evidence="1">Multi-pass membrane protein</topology>
    </subcellularLocation>
</comment>
<comment type="caution">
    <text evidence="9">The sequence shown here is derived from an EMBL/GenBank/DDBJ whole genome shotgun (WGS) entry which is preliminary data.</text>
</comment>
<dbReference type="SMART" id="SM00679">
    <property type="entry name" value="CTNS"/>
    <property type="match status" value="2"/>
</dbReference>
<evidence type="ECO:0000313" key="10">
    <source>
        <dbReference type="Proteomes" id="UP000281468"/>
    </source>
</evidence>
<evidence type="ECO:0000256" key="7">
    <source>
        <dbReference type="SAM" id="MobiDB-lite"/>
    </source>
</evidence>
<dbReference type="InterPro" id="IPR051415">
    <property type="entry name" value="LAAT-1"/>
</dbReference>
<evidence type="ECO:0000256" key="3">
    <source>
        <dbReference type="ARBA" id="ARBA00022989"/>
    </source>
</evidence>